<feature type="domain" description="HTH lysR-type" evidence="5">
    <location>
        <begin position="1"/>
        <end position="58"/>
    </location>
</feature>
<evidence type="ECO:0000256" key="1">
    <source>
        <dbReference type="ARBA" id="ARBA00009437"/>
    </source>
</evidence>
<dbReference type="Pfam" id="PF00126">
    <property type="entry name" value="HTH_1"/>
    <property type="match status" value="1"/>
</dbReference>
<dbReference type="InterPro" id="IPR036390">
    <property type="entry name" value="WH_DNA-bd_sf"/>
</dbReference>
<evidence type="ECO:0000256" key="2">
    <source>
        <dbReference type="ARBA" id="ARBA00023015"/>
    </source>
</evidence>
<dbReference type="Gene3D" id="3.40.190.290">
    <property type="match status" value="1"/>
</dbReference>
<dbReference type="Pfam" id="PF03466">
    <property type="entry name" value="LysR_substrate"/>
    <property type="match status" value="1"/>
</dbReference>
<accession>A0ABT1XC27</accession>
<dbReference type="InterPro" id="IPR005119">
    <property type="entry name" value="LysR_subst-bd"/>
</dbReference>
<dbReference type="Gene3D" id="1.10.10.10">
    <property type="entry name" value="Winged helix-like DNA-binding domain superfamily/Winged helix DNA-binding domain"/>
    <property type="match status" value="1"/>
</dbReference>
<evidence type="ECO:0000256" key="3">
    <source>
        <dbReference type="ARBA" id="ARBA00023125"/>
    </source>
</evidence>
<dbReference type="PANTHER" id="PTHR30427">
    <property type="entry name" value="TRANSCRIPTIONAL ACTIVATOR PROTEIN LYSR"/>
    <property type="match status" value="1"/>
</dbReference>
<evidence type="ECO:0000256" key="4">
    <source>
        <dbReference type="ARBA" id="ARBA00023163"/>
    </source>
</evidence>
<comment type="similarity">
    <text evidence="1">Belongs to the LysR transcriptional regulatory family.</text>
</comment>
<organism evidence="6 7">
    <name type="scientific">Roseomonas populi</name>
    <dbReference type="NCBI Taxonomy" id="3121582"/>
    <lineage>
        <taxon>Bacteria</taxon>
        <taxon>Pseudomonadati</taxon>
        <taxon>Pseudomonadota</taxon>
        <taxon>Alphaproteobacteria</taxon>
        <taxon>Acetobacterales</taxon>
        <taxon>Roseomonadaceae</taxon>
        <taxon>Roseomonas</taxon>
    </lineage>
</organism>
<dbReference type="RefSeq" id="WP_257719334.1">
    <property type="nucleotide sequence ID" value="NZ_JANJOU010000039.1"/>
</dbReference>
<dbReference type="Proteomes" id="UP001524642">
    <property type="component" value="Unassembled WGS sequence"/>
</dbReference>
<sequence length="297" mass="32264">MNVRQVEIFCAVMQTGSVAGAARLLAVSPPAVSRMLRHTEDQLGYALFERRAGRLVPTPEAGALYTEAEAALGGLKRVSSLAEGLRNGSPSVLRVAASPSFGANLLPHALMRFRRRSRQVVLDVNTTAHASVVERLLLRQADLGLSPFRADHPLLREELLGQFPMYAAIPEEWPLAREAVVGLQDLAALPLIGYASSTPIGALTVAHLEAHGIGRQPDVVVRYPMIACTFVDAGVGVAIVDAFMARDAHRWRIAFRPLSTALSTGVWMLRHDAHPLTQAGRNFERAIRQALDTYRTG</sequence>
<dbReference type="InterPro" id="IPR036388">
    <property type="entry name" value="WH-like_DNA-bd_sf"/>
</dbReference>
<proteinExistence type="inferred from homology"/>
<dbReference type="EMBL" id="JANJOU010000039">
    <property type="protein sequence ID" value="MCR0985687.1"/>
    <property type="molecule type" value="Genomic_DNA"/>
</dbReference>
<keyword evidence="7" id="KW-1185">Reference proteome</keyword>
<protein>
    <submittedName>
        <fullName evidence="6">LysR substrate-binding domain-containing protein</fullName>
    </submittedName>
</protein>
<comment type="caution">
    <text evidence="6">The sequence shown here is derived from an EMBL/GenBank/DDBJ whole genome shotgun (WGS) entry which is preliminary data.</text>
</comment>
<gene>
    <name evidence="6" type="ORF">NRP21_26905</name>
</gene>
<dbReference type="InterPro" id="IPR000847">
    <property type="entry name" value="LysR_HTH_N"/>
</dbReference>
<keyword evidence="3" id="KW-0238">DNA-binding</keyword>
<dbReference type="SUPFAM" id="SSF53850">
    <property type="entry name" value="Periplasmic binding protein-like II"/>
    <property type="match status" value="1"/>
</dbReference>
<name>A0ABT1XC27_9PROT</name>
<evidence type="ECO:0000259" key="5">
    <source>
        <dbReference type="PROSITE" id="PS50931"/>
    </source>
</evidence>
<keyword evidence="2" id="KW-0805">Transcription regulation</keyword>
<evidence type="ECO:0000313" key="7">
    <source>
        <dbReference type="Proteomes" id="UP001524642"/>
    </source>
</evidence>
<reference evidence="6 7" key="1">
    <citation type="submission" date="2022-06" db="EMBL/GenBank/DDBJ databases">
        <title>Roseomonas CN29.</title>
        <authorList>
            <person name="Cheng Y."/>
            <person name="He X."/>
        </authorList>
    </citation>
    <scope>NUCLEOTIDE SEQUENCE [LARGE SCALE GENOMIC DNA]</scope>
    <source>
        <strain evidence="6 7">CN29</strain>
    </source>
</reference>
<keyword evidence="4" id="KW-0804">Transcription</keyword>
<evidence type="ECO:0000313" key="6">
    <source>
        <dbReference type="EMBL" id="MCR0985687.1"/>
    </source>
</evidence>
<dbReference type="PANTHER" id="PTHR30427:SF1">
    <property type="entry name" value="TRANSCRIPTIONAL ACTIVATOR PROTEIN LYSR"/>
    <property type="match status" value="1"/>
</dbReference>
<dbReference type="SUPFAM" id="SSF46785">
    <property type="entry name" value="Winged helix' DNA-binding domain"/>
    <property type="match status" value="1"/>
</dbReference>
<dbReference type="PROSITE" id="PS50931">
    <property type="entry name" value="HTH_LYSR"/>
    <property type="match status" value="1"/>
</dbReference>